<proteinExistence type="predicted"/>
<keyword evidence="2" id="KW-1185">Reference proteome</keyword>
<accession>A0AAD1X941</accession>
<gene>
    <name evidence="1" type="ORF">ECRASSUSDP1_LOCUS4632</name>
</gene>
<evidence type="ECO:0000313" key="1">
    <source>
        <dbReference type="EMBL" id="CAI2363302.1"/>
    </source>
</evidence>
<organism evidence="1 2">
    <name type="scientific">Euplotes crassus</name>
    <dbReference type="NCBI Taxonomy" id="5936"/>
    <lineage>
        <taxon>Eukaryota</taxon>
        <taxon>Sar</taxon>
        <taxon>Alveolata</taxon>
        <taxon>Ciliophora</taxon>
        <taxon>Intramacronucleata</taxon>
        <taxon>Spirotrichea</taxon>
        <taxon>Hypotrichia</taxon>
        <taxon>Euplotida</taxon>
        <taxon>Euplotidae</taxon>
        <taxon>Moneuplotes</taxon>
    </lineage>
</organism>
<sequence>MSKLELYKRYLRTLNNFCHTVNIHKLLYLTEADCRNIHRNSDFRKLGSSNLQERCANQNIKAKFKNALFITSNASLPYSSVEKEAQRSLERDCINQKWKKLKSNDPFHKIRKQDLYERLTNPKRDFSFHKKDTSSILLEKYQDKKKEMSNRRHKERVSKELHQKIFAPNNQREKTSTKPSYQKQGVHKNFKIFAKKKANEKNLKSYDHTKLYKRLTNQTRNYDVKTTMLQSLNNDTTKGSTKVIIKKFGDSRRQSFRKPLTGTRKLDTHNYSIICSIYHKNSTERLKESRAKQIFERISSIAPKTSIKGLAKSSFSHFIEEGSSLPAPSILKYSRNNAKDIRPPKEKNQRYNSTGRNECANPLTKLLIQYDLSSSRIEKSQRLSSNSIIRGSEHKYIPSSKRLESRKSVSTNRSHLLCEFSLNRSRY</sequence>
<dbReference type="AlphaFoldDB" id="A0AAD1X941"/>
<dbReference type="Proteomes" id="UP001295684">
    <property type="component" value="Unassembled WGS sequence"/>
</dbReference>
<evidence type="ECO:0000313" key="2">
    <source>
        <dbReference type="Proteomes" id="UP001295684"/>
    </source>
</evidence>
<comment type="caution">
    <text evidence="1">The sequence shown here is derived from an EMBL/GenBank/DDBJ whole genome shotgun (WGS) entry which is preliminary data.</text>
</comment>
<protein>
    <submittedName>
        <fullName evidence="1">Uncharacterized protein</fullName>
    </submittedName>
</protein>
<name>A0AAD1X941_EUPCR</name>
<dbReference type="EMBL" id="CAMPGE010004454">
    <property type="protein sequence ID" value="CAI2363302.1"/>
    <property type="molecule type" value="Genomic_DNA"/>
</dbReference>
<reference evidence="1" key="1">
    <citation type="submission" date="2023-07" db="EMBL/GenBank/DDBJ databases">
        <authorList>
            <consortium name="AG Swart"/>
            <person name="Singh M."/>
            <person name="Singh A."/>
            <person name="Seah K."/>
            <person name="Emmerich C."/>
        </authorList>
    </citation>
    <scope>NUCLEOTIDE SEQUENCE</scope>
    <source>
        <strain evidence="1">DP1</strain>
    </source>
</reference>